<dbReference type="Pfam" id="PF00400">
    <property type="entry name" value="WD40"/>
    <property type="match status" value="2"/>
</dbReference>
<evidence type="ECO:0000313" key="10">
    <source>
        <dbReference type="Proteomes" id="UP000028545"/>
    </source>
</evidence>
<protein>
    <recommendedName>
        <fullName evidence="6">Ribosome biogenesis protein YTM1</fullName>
    </recommendedName>
</protein>
<keyword evidence="4" id="KW-0677">Repeat</keyword>
<comment type="subcellular location">
    <subcellularLocation>
        <location evidence="6">Nucleus</location>
        <location evidence="6">Nucleolus</location>
    </subcellularLocation>
    <subcellularLocation>
        <location evidence="6">Nucleus</location>
        <location evidence="6">Nucleoplasm</location>
    </subcellularLocation>
</comment>
<evidence type="ECO:0000256" key="5">
    <source>
        <dbReference type="ARBA" id="ARBA00023242"/>
    </source>
</evidence>
<dbReference type="HAMAP" id="MF_03029">
    <property type="entry name" value="WDR12"/>
    <property type="match status" value="1"/>
</dbReference>
<dbReference type="GO" id="GO:0005654">
    <property type="term" value="C:nucleoplasm"/>
    <property type="evidence" value="ECO:0007669"/>
    <property type="project" value="UniProtKB-SubCell"/>
</dbReference>
<comment type="caution">
    <text evidence="9">The sequence shown here is derived from an EMBL/GenBank/DDBJ whole genome shotgun (WGS) entry which is preliminary data.</text>
</comment>
<dbReference type="InterPro" id="IPR028599">
    <property type="entry name" value="WDR12/Ytm1"/>
</dbReference>
<comment type="similarity">
    <text evidence="6">Belongs to the WD repeat WDR12/YTM1 family.</text>
</comment>
<dbReference type="EMBL" id="JOWA01000143">
    <property type="protein sequence ID" value="KEZ39678.1"/>
    <property type="molecule type" value="Genomic_DNA"/>
</dbReference>
<dbReference type="Pfam" id="PF08154">
    <property type="entry name" value="NLE"/>
    <property type="match status" value="1"/>
</dbReference>
<evidence type="ECO:0000256" key="2">
    <source>
        <dbReference type="ARBA" id="ARBA00022552"/>
    </source>
</evidence>
<dbReference type="KEGG" id="sapo:SAPIO_CDS9621"/>
<dbReference type="GO" id="GO:0000466">
    <property type="term" value="P:maturation of 5.8S rRNA from tricistronic rRNA transcript (SSU-rRNA, 5.8S rRNA, LSU-rRNA)"/>
    <property type="evidence" value="ECO:0007669"/>
    <property type="project" value="UniProtKB-UniRule"/>
</dbReference>
<evidence type="ECO:0000313" key="9">
    <source>
        <dbReference type="EMBL" id="KEZ39678.1"/>
    </source>
</evidence>
<dbReference type="GO" id="GO:0030687">
    <property type="term" value="C:preribosome, large subunit precursor"/>
    <property type="evidence" value="ECO:0007669"/>
    <property type="project" value="UniProtKB-UniRule"/>
</dbReference>
<feature type="repeat" description="WD" evidence="7">
    <location>
        <begin position="213"/>
        <end position="244"/>
    </location>
</feature>
<keyword evidence="5 6" id="KW-0539">Nucleus</keyword>
<dbReference type="GO" id="GO:0000463">
    <property type="term" value="P:maturation of LSU-rRNA from tricistronic rRNA transcript (SSU-rRNA, 5.8S rRNA, LSU-rRNA)"/>
    <property type="evidence" value="ECO:0007669"/>
    <property type="project" value="UniProtKB-UniRule"/>
</dbReference>
<dbReference type="InterPro" id="IPR012972">
    <property type="entry name" value="NLE"/>
</dbReference>
<evidence type="ECO:0000256" key="7">
    <source>
        <dbReference type="PROSITE-ProRule" id="PRU00221"/>
    </source>
</evidence>
<dbReference type="InterPro" id="IPR001680">
    <property type="entry name" value="WD40_rpt"/>
</dbReference>
<dbReference type="PANTHER" id="PTHR19855">
    <property type="entry name" value="WD40 REPEAT PROTEIN 12, 37"/>
    <property type="match status" value="1"/>
</dbReference>
<dbReference type="GO" id="GO:0051276">
    <property type="term" value="P:chromosome organization"/>
    <property type="evidence" value="ECO:0007669"/>
    <property type="project" value="EnsemblFungi"/>
</dbReference>
<dbReference type="PRINTS" id="PR00320">
    <property type="entry name" value="GPROTEINBRPT"/>
</dbReference>
<dbReference type="InterPro" id="IPR036322">
    <property type="entry name" value="WD40_repeat_dom_sf"/>
</dbReference>
<dbReference type="HOGENOM" id="CLU_000288_57_0_1"/>
<dbReference type="GO" id="GO:0110136">
    <property type="term" value="P:protein-RNA complex remodeling"/>
    <property type="evidence" value="ECO:0007669"/>
    <property type="project" value="EnsemblFungi"/>
</dbReference>
<dbReference type="PANTHER" id="PTHR19855:SF11">
    <property type="entry name" value="RIBOSOME BIOGENESIS PROTEIN WDR12"/>
    <property type="match status" value="1"/>
</dbReference>
<organism evidence="9 10">
    <name type="scientific">Pseudallescheria apiosperma</name>
    <name type="common">Scedosporium apiospermum</name>
    <dbReference type="NCBI Taxonomy" id="563466"/>
    <lineage>
        <taxon>Eukaryota</taxon>
        <taxon>Fungi</taxon>
        <taxon>Dikarya</taxon>
        <taxon>Ascomycota</taxon>
        <taxon>Pezizomycotina</taxon>
        <taxon>Sordariomycetes</taxon>
        <taxon>Hypocreomycetidae</taxon>
        <taxon>Microascales</taxon>
        <taxon>Microascaceae</taxon>
        <taxon>Scedosporium</taxon>
    </lineage>
</organism>
<name>A0A084FX66_PSEDA</name>
<keyword evidence="1 6" id="KW-0690">Ribosome biogenesis</keyword>
<dbReference type="PROSITE" id="PS00678">
    <property type="entry name" value="WD_REPEATS_1"/>
    <property type="match status" value="1"/>
</dbReference>
<dbReference type="SMART" id="SM00320">
    <property type="entry name" value="WD40"/>
    <property type="match status" value="7"/>
</dbReference>
<dbReference type="GeneID" id="27728693"/>
<reference evidence="9 10" key="1">
    <citation type="journal article" date="2014" name="Genome Announc.">
        <title>Draft genome sequence of the pathogenic fungus Scedosporium apiospermum.</title>
        <authorList>
            <person name="Vandeputte P."/>
            <person name="Ghamrawi S."/>
            <person name="Rechenmann M."/>
            <person name="Iltis A."/>
            <person name="Giraud S."/>
            <person name="Fleury M."/>
            <person name="Thornton C."/>
            <person name="Delhaes L."/>
            <person name="Meyer W."/>
            <person name="Papon N."/>
            <person name="Bouchara J.P."/>
        </authorList>
    </citation>
    <scope>NUCLEOTIDE SEQUENCE [LARGE SCALE GENOMIC DNA]</scope>
    <source>
        <strain evidence="9 10">IHEM 14462</strain>
    </source>
</reference>
<dbReference type="RefSeq" id="XP_016639477.1">
    <property type="nucleotide sequence ID" value="XM_016790967.1"/>
</dbReference>
<evidence type="ECO:0000256" key="1">
    <source>
        <dbReference type="ARBA" id="ARBA00022517"/>
    </source>
</evidence>
<comment type="function">
    <text evidence="6">Component of the NOP7 complex, which is required for maturation of the 25S and 5.8S ribosomal RNAs and formation of the 60S ribosome.</text>
</comment>
<evidence type="ECO:0000256" key="6">
    <source>
        <dbReference type="HAMAP-Rule" id="MF_03029"/>
    </source>
</evidence>
<sequence>MAAAQVKVVFTTKHTDIELPEEKRQLVVPSDIKRYGLSQILNHSDMLATSHPIPFDFLINGSFLKGTLAEHLERSGISLEGTVTLDYVPSLLPPFYENSFLHEDWVSDVDVLSSTSPAVKALLAKQDGEGEFDVASERLLSASYDKLLRVWDRSGQMLAVSPDAANGGHRRRVNTAKFLSPTKIVSAGIEGTVLVWEYAETAGRGTLKPVLELCAHADQIRDISVHHASGKFLTASSDGRVGLWTASRKAAPAYEAPEQTSRSTKRVKSSVKLQQRGPLAMATVSDKPVTAAIFHPSDASVAYASSMDGSVRTVDLATQKIVSSLTTMHPLRCLAALTNSPLLAAGTTARHITLIDPRQSAATTSVMTLRGHLGWVESVSASPENEYSLVSGSWDSTCKIWDLRSVRAGTKEEGGGRVCDEVVYTIPRESMKDAKVKPDGNGGKVLRVRWDASWGIISGGEDRQVQINKVG</sequence>
<accession>A0A084FX66</accession>
<proteinExistence type="inferred from homology"/>
<keyword evidence="2 6" id="KW-0698">rRNA processing</keyword>
<evidence type="ECO:0000256" key="4">
    <source>
        <dbReference type="ARBA" id="ARBA00022737"/>
    </source>
</evidence>
<dbReference type="PROSITE" id="PS50082">
    <property type="entry name" value="WD_REPEATS_2"/>
    <property type="match status" value="2"/>
</dbReference>
<dbReference type="OMA" id="DHKYVEF"/>
<dbReference type="Gene3D" id="2.130.10.10">
    <property type="entry name" value="YVTN repeat-like/Quinoprotein amine dehydrogenase"/>
    <property type="match status" value="1"/>
</dbReference>
<dbReference type="VEuPathDB" id="FungiDB:SAPIO_CDS9621"/>
<evidence type="ECO:0000259" key="8">
    <source>
        <dbReference type="Pfam" id="PF08154"/>
    </source>
</evidence>
<dbReference type="GO" id="GO:0070545">
    <property type="term" value="C:PeBoW complex"/>
    <property type="evidence" value="ECO:0007669"/>
    <property type="project" value="EnsemblFungi"/>
</dbReference>
<keyword evidence="3 7" id="KW-0853">WD repeat</keyword>
<dbReference type="InterPro" id="IPR019775">
    <property type="entry name" value="WD40_repeat_CS"/>
</dbReference>
<dbReference type="Proteomes" id="UP000028545">
    <property type="component" value="Unassembled WGS sequence"/>
</dbReference>
<keyword evidence="10" id="KW-1185">Reference proteome</keyword>
<dbReference type="PROSITE" id="PS50294">
    <property type="entry name" value="WD_REPEATS_REGION"/>
    <property type="match status" value="1"/>
</dbReference>
<dbReference type="InterPro" id="IPR020472">
    <property type="entry name" value="WD40_PAC1"/>
</dbReference>
<dbReference type="OrthoDB" id="10251381at2759"/>
<dbReference type="GO" id="GO:0043021">
    <property type="term" value="F:ribonucleoprotein complex binding"/>
    <property type="evidence" value="ECO:0007669"/>
    <property type="project" value="UniProtKB-UniRule"/>
</dbReference>
<gene>
    <name evidence="6" type="primary">YTM1</name>
    <name evidence="9" type="ORF">SAPIO_CDS9621</name>
</gene>
<feature type="domain" description="NLE" evidence="8">
    <location>
        <begin position="6"/>
        <end position="72"/>
    </location>
</feature>
<dbReference type="InterPro" id="IPR015943">
    <property type="entry name" value="WD40/YVTN_repeat-like_dom_sf"/>
</dbReference>
<dbReference type="AlphaFoldDB" id="A0A084FX66"/>
<feature type="repeat" description="WD" evidence="7">
    <location>
        <begin position="369"/>
        <end position="405"/>
    </location>
</feature>
<dbReference type="SUPFAM" id="SSF50978">
    <property type="entry name" value="WD40 repeat-like"/>
    <property type="match status" value="1"/>
</dbReference>
<comment type="subunit">
    <text evidence="6">Component of the NOP7 complex, composed of ERB1, NOP7 and YTM1. Within the NOP7 complex ERB1 appears to interact directly with NOP7 and YTM1. The NOP7 complex also associates with the 66S pre-ribosome.</text>
</comment>
<evidence type="ECO:0000256" key="3">
    <source>
        <dbReference type="ARBA" id="ARBA00022574"/>
    </source>
</evidence>